<comment type="caution">
    <text evidence="3">The sequence shown here is derived from an EMBL/GenBank/DDBJ whole genome shotgun (WGS) entry which is preliminary data.</text>
</comment>
<feature type="compositionally biased region" description="Basic and acidic residues" evidence="1">
    <location>
        <begin position="999"/>
        <end position="1024"/>
    </location>
</feature>
<feature type="compositionally biased region" description="Polar residues" evidence="1">
    <location>
        <begin position="142"/>
        <end position="163"/>
    </location>
</feature>
<evidence type="ECO:0000259" key="2">
    <source>
        <dbReference type="Pfam" id="PF26118"/>
    </source>
</evidence>
<dbReference type="AlphaFoldDB" id="A0AAV9JCG8"/>
<reference evidence="3 4" key="1">
    <citation type="submission" date="2021-11" db="EMBL/GenBank/DDBJ databases">
        <title>Black yeast isolated from Biological Soil Crust.</title>
        <authorList>
            <person name="Kurbessoian T."/>
        </authorList>
    </citation>
    <scope>NUCLEOTIDE SEQUENCE [LARGE SCALE GENOMIC DNA]</scope>
    <source>
        <strain evidence="3 4">CCFEE 5522</strain>
    </source>
</reference>
<dbReference type="Proteomes" id="UP001324427">
    <property type="component" value="Unassembled WGS sequence"/>
</dbReference>
<feature type="compositionally biased region" description="Basic and acidic residues" evidence="1">
    <location>
        <begin position="122"/>
        <end position="131"/>
    </location>
</feature>
<feature type="compositionally biased region" description="Basic and acidic residues" evidence="1">
    <location>
        <begin position="615"/>
        <end position="723"/>
    </location>
</feature>
<protein>
    <recommendedName>
        <fullName evidence="2">DUF8035 domain-containing protein</fullName>
    </recommendedName>
</protein>
<dbReference type="InterPro" id="IPR058348">
    <property type="entry name" value="DUF8035"/>
</dbReference>
<feature type="compositionally biased region" description="Basic and acidic residues" evidence="1">
    <location>
        <begin position="785"/>
        <end position="835"/>
    </location>
</feature>
<evidence type="ECO:0000256" key="1">
    <source>
        <dbReference type="SAM" id="MobiDB-lite"/>
    </source>
</evidence>
<dbReference type="Pfam" id="PF26118">
    <property type="entry name" value="DUF8035"/>
    <property type="match status" value="1"/>
</dbReference>
<feature type="region of interest" description="Disordered" evidence="1">
    <location>
        <begin position="28"/>
        <end position="172"/>
    </location>
</feature>
<feature type="region of interest" description="Disordered" evidence="1">
    <location>
        <begin position="999"/>
        <end position="1109"/>
    </location>
</feature>
<feature type="domain" description="DUF8035" evidence="2">
    <location>
        <begin position="958"/>
        <end position="1010"/>
    </location>
</feature>
<evidence type="ECO:0000313" key="4">
    <source>
        <dbReference type="Proteomes" id="UP001324427"/>
    </source>
</evidence>
<feature type="compositionally biased region" description="Basic and acidic residues" evidence="1">
    <location>
        <begin position="469"/>
        <end position="588"/>
    </location>
</feature>
<feature type="compositionally biased region" description="Basic and acidic residues" evidence="1">
    <location>
        <begin position="740"/>
        <end position="771"/>
    </location>
</feature>
<accession>A0AAV9JCG8</accession>
<dbReference type="PANTHER" id="PTHR42081">
    <property type="entry name" value="ZINC FINGER PROTEIN DHHC DOMAIN CONTAINING PROTEIN"/>
    <property type="match status" value="1"/>
</dbReference>
<name>A0AAV9JCG8_9PEZI</name>
<organism evidence="3 4">
    <name type="scientific">Oleoguttula mirabilis</name>
    <dbReference type="NCBI Taxonomy" id="1507867"/>
    <lineage>
        <taxon>Eukaryota</taxon>
        <taxon>Fungi</taxon>
        <taxon>Dikarya</taxon>
        <taxon>Ascomycota</taxon>
        <taxon>Pezizomycotina</taxon>
        <taxon>Dothideomycetes</taxon>
        <taxon>Dothideomycetidae</taxon>
        <taxon>Mycosphaerellales</taxon>
        <taxon>Teratosphaeriaceae</taxon>
        <taxon>Oleoguttula</taxon>
    </lineage>
</organism>
<gene>
    <name evidence="3" type="ORF">LTR36_006736</name>
</gene>
<sequence>MIQQQRTTRRASAYGSLPIQSAYSALPPHIPSSTVSPHIPPPTSHSFSTTPSAATAGMSYHRPLSPGGRRLQNPARASDSFSDPYYTQSRHAPSYASPRTSTGVIPISSQTFITGPPAPQSARDRPSDRYDAYSGRPRRSSLIDTQRTPANQLPSRSRPTVVQNDIGRPASPLKATTTKEYYITPASSVKEPRKTEHKKLYSVDNGGAKLVADLDVPVERHHRRRESVDRGAYRGAGLAPEKERDRGRRDYHANGTRTRDKSIDDADAFSYTDAAGMYRDTEWRDARPRRGSMDRGGASRERPVSLIEPVYGDPRASAKEIGPPPSTRGWDKLSEGIGRTRSVRDAPPPPRNVAQSPNRARYADARDPYYVPPRTSSREGRPRANSKDNRALAVLHDRPVERYDPYASDNEPREPRRPERRNSVTRKADPSLERRGFGIRAESKDRYGRGSDESFEKGKQAYRDSGYVEPHRRDTAPDINYHEMARLEQEKKDREIARLQAEERDRGYEREKRRDGPRDDDRGYDREYDRPRERDRETERETERERERQRMMERNEPERDRDRERHNHRRDTADRDYRKENGSSKDEGFAQSGLAKAATGGLAGAAAAFGLNKVFNKDKDKASDDERERERERKDREREREKEREREREKEMEKEKERERERERERESQRARDLEREAERQRYEEPPREKERDRRRPGPDSHSDDPAPFERERDRDRPREVDRGLGFAFEAPPEPPKAAQPERRERDRQRDRETDKVQEREFEREHEDVRPTAEMPKPAVDADEDYRRRMEQVQRELGHIPDDRQSTDSDPDRERRRREREARQRERDELREPKLDAGIGMTGPFNEQPPPPALRRSFDNDSVTTGASSAAGEHGLRRRPSILDQPMLAEPSQIIDNSLSDRRENRVRIVDPPTEEEERRPKGILKRPTSKFPEHPNEVREGVAPLKDATKTGIPPGARWTKIDRKLVNPEALEAAQERFEERMDCVIVLRVLTKEEIQKLADRTREVRDQRYEEERSERSERKAQRRRDRHMDRKDKDEYSDDSENEFAEKAPRMLEAPSTAAGASSEHPADFIRENRDRRSHRDGERDVQYMSGGLGRRDDGKQQGY</sequence>
<feature type="compositionally biased region" description="Basic and acidic residues" evidence="1">
    <location>
        <begin position="376"/>
        <end position="462"/>
    </location>
</feature>
<keyword evidence="4" id="KW-1185">Reference proteome</keyword>
<feature type="compositionally biased region" description="Basic and acidic residues" evidence="1">
    <location>
        <begin position="932"/>
        <end position="941"/>
    </location>
</feature>
<feature type="region of interest" description="Disordered" evidence="1">
    <location>
        <begin position="221"/>
        <end position="590"/>
    </location>
</feature>
<feature type="compositionally biased region" description="Basic and acidic residues" evidence="1">
    <location>
        <begin position="899"/>
        <end position="909"/>
    </location>
</feature>
<feature type="compositionally biased region" description="Polar residues" evidence="1">
    <location>
        <begin position="79"/>
        <end position="113"/>
    </location>
</feature>
<dbReference type="PANTHER" id="PTHR42081:SF1">
    <property type="entry name" value="ZINC FINGER PROTEIN DHHC DOMAIN CONTAINING PROTEIN"/>
    <property type="match status" value="1"/>
</dbReference>
<evidence type="ECO:0000313" key="3">
    <source>
        <dbReference type="EMBL" id="KAK4542484.1"/>
    </source>
</evidence>
<proteinExistence type="predicted"/>
<feature type="compositionally biased region" description="Basic and acidic residues" evidence="1">
    <location>
        <begin position="1070"/>
        <end position="1091"/>
    </location>
</feature>
<feature type="compositionally biased region" description="Basic and acidic residues" evidence="1">
    <location>
        <begin position="279"/>
        <end position="303"/>
    </location>
</feature>
<dbReference type="EMBL" id="JAVFHQ010000041">
    <property type="protein sequence ID" value="KAK4542484.1"/>
    <property type="molecule type" value="Genomic_DNA"/>
</dbReference>
<feature type="region of interest" description="Disordered" evidence="1">
    <location>
        <begin position="608"/>
        <end position="958"/>
    </location>
</feature>
<feature type="compositionally biased region" description="Basic and acidic residues" evidence="1">
    <location>
        <begin position="1099"/>
        <end position="1109"/>
    </location>
</feature>
<feature type="compositionally biased region" description="Basic and acidic residues" evidence="1">
    <location>
        <begin position="240"/>
        <end position="264"/>
    </location>
</feature>
<feature type="compositionally biased region" description="Low complexity" evidence="1">
    <location>
        <begin position="44"/>
        <end position="56"/>
    </location>
</feature>